<gene>
    <name evidence="13" type="ORF">V5799_007338</name>
</gene>
<evidence type="ECO:0000256" key="10">
    <source>
        <dbReference type="SAM" id="MobiDB-lite"/>
    </source>
</evidence>
<dbReference type="SMART" id="SM00409">
    <property type="entry name" value="IG"/>
    <property type="match status" value="8"/>
</dbReference>
<feature type="domain" description="Ig-like" evidence="12">
    <location>
        <begin position="66"/>
        <end position="156"/>
    </location>
</feature>
<dbReference type="InterPro" id="IPR013783">
    <property type="entry name" value="Ig-like_fold"/>
</dbReference>
<dbReference type="SUPFAM" id="SSF48726">
    <property type="entry name" value="Immunoglobulin"/>
    <property type="match status" value="8"/>
</dbReference>
<dbReference type="InterPro" id="IPR013098">
    <property type="entry name" value="Ig_I-set"/>
</dbReference>
<feature type="domain" description="Ig-like" evidence="12">
    <location>
        <begin position="368"/>
        <end position="458"/>
    </location>
</feature>
<dbReference type="FunFam" id="2.60.40.10:FF:000017">
    <property type="entry name" value="Down syndrome cell adhesion molecule b"/>
    <property type="match status" value="2"/>
</dbReference>
<dbReference type="EMBL" id="JARKHS020026905">
    <property type="protein sequence ID" value="KAK8765880.1"/>
    <property type="molecule type" value="Genomic_DNA"/>
</dbReference>
<keyword evidence="5" id="KW-0130">Cell adhesion</keyword>
<dbReference type="SMART" id="SM00406">
    <property type="entry name" value="IGv"/>
    <property type="match status" value="2"/>
</dbReference>
<feature type="region of interest" description="Disordered" evidence="10">
    <location>
        <begin position="35"/>
        <end position="57"/>
    </location>
</feature>
<dbReference type="GO" id="GO:0005886">
    <property type="term" value="C:plasma membrane"/>
    <property type="evidence" value="ECO:0007669"/>
    <property type="project" value="TreeGrafter"/>
</dbReference>
<comment type="subcellular location">
    <subcellularLocation>
        <location evidence="1">Membrane</location>
        <topology evidence="1">Single-pass membrane protein</topology>
    </subcellularLocation>
</comment>
<evidence type="ECO:0000313" key="14">
    <source>
        <dbReference type="Proteomes" id="UP001321473"/>
    </source>
</evidence>
<keyword evidence="7" id="KW-0472">Membrane</keyword>
<evidence type="ECO:0000256" key="11">
    <source>
        <dbReference type="SAM" id="SignalP"/>
    </source>
</evidence>
<dbReference type="Pfam" id="PF07679">
    <property type="entry name" value="I-set"/>
    <property type="match status" value="7"/>
</dbReference>
<dbReference type="Pfam" id="PF13927">
    <property type="entry name" value="Ig_3"/>
    <property type="match status" value="1"/>
</dbReference>
<evidence type="ECO:0000256" key="2">
    <source>
        <dbReference type="ARBA" id="ARBA00022692"/>
    </source>
</evidence>
<dbReference type="InterPro" id="IPR013106">
    <property type="entry name" value="Ig_V-set"/>
</dbReference>
<keyword evidence="8" id="KW-1015">Disulfide bond</keyword>
<dbReference type="GO" id="GO:0008046">
    <property type="term" value="F:axon guidance receptor activity"/>
    <property type="evidence" value="ECO:0007669"/>
    <property type="project" value="TreeGrafter"/>
</dbReference>
<accession>A0AAQ4DTU0</accession>
<evidence type="ECO:0000256" key="1">
    <source>
        <dbReference type="ARBA" id="ARBA00004167"/>
    </source>
</evidence>
<dbReference type="GO" id="GO:0030424">
    <property type="term" value="C:axon"/>
    <property type="evidence" value="ECO:0007669"/>
    <property type="project" value="TreeGrafter"/>
</dbReference>
<name>A0AAQ4DTU0_AMBAM</name>
<keyword evidence="14" id="KW-1185">Reference proteome</keyword>
<dbReference type="InterPro" id="IPR003598">
    <property type="entry name" value="Ig_sub2"/>
</dbReference>
<dbReference type="PROSITE" id="PS50835">
    <property type="entry name" value="IG_LIKE"/>
    <property type="match status" value="8"/>
</dbReference>
<dbReference type="GO" id="GO:0043025">
    <property type="term" value="C:neuronal cell body"/>
    <property type="evidence" value="ECO:0007669"/>
    <property type="project" value="TreeGrafter"/>
</dbReference>
<organism evidence="13 14">
    <name type="scientific">Amblyomma americanum</name>
    <name type="common">Lone star tick</name>
    <dbReference type="NCBI Taxonomy" id="6943"/>
    <lineage>
        <taxon>Eukaryota</taxon>
        <taxon>Metazoa</taxon>
        <taxon>Ecdysozoa</taxon>
        <taxon>Arthropoda</taxon>
        <taxon>Chelicerata</taxon>
        <taxon>Arachnida</taxon>
        <taxon>Acari</taxon>
        <taxon>Parasitiformes</taxon>
        <taxon>Ixodida</taxon>
        <taxon>Ixodoidea</taxon>
        <taxon>Ixodidae</taxon>
        <taxon>Amblyomminae</taxon>
        <taxon>Amblyomma</taxon>
    </lineage>
</organism>
<feature type="signal peptide" evidence="11">
    <location>
        <begin position="1"/>
        <end position="23"/>
    </location>
</feature>
<keyword evidence="2" id="KW-0812">Transmembrane</keyword>
<evidence type="ECO:0000256" key="5">
    <source>
        <dbReference type="ARBA" id="ARBA00022889"/>
    </source>
</evidence>
<dbReference type="SMART" id="SM00408">
    <property type="entry name" value="IGc2"/>
    <property type="match status" value="8"/>
</dbReference>
<dbReference type="Proteomes" id="UP001321473">
    <property type="component" value="Unassembled WGS sequence"/>
</dbReference>
<feature type="domain" description="Ig-like" evidence="12">
    <location>
        <begin position="463"/>
        <end position="553"/>
    </location>
</feature>
<dbReference type="PANTHER" id="PTHR45080:SF8">
    <property type="entry name" value="IG-LIKE DOMAIN-CONTAINING PROTEIN"/>
    <property type="match status" value="1"/>
</dbReference>
<dbReference type="AlphaFoldDB" id="A0AAQ4DTU0"/>
<dbReference type="FunFam" id="2.60.40.10:FF:000333">
    <property type="entry name" value="Down syndrome cell adhesion molecule"/>
    <property type="match status" value="6"/>
</dbReference>
<feature type="domain" description="Ig-like" evidence="12">
    <location>
        <begin position="177"/>
        <end position="269"/>
    </location>
</feature>
<feature type="domain" description="Ig-like" evidence="12">
    <location>
        <begin position="558"/>
        <end position="648"/>
    </location>
</feature>
<dbReference type="InterPro" id="IPR036179">
    <property type="entry name" value="Ig-like_dom_sf"/>
</dbReference>
<feature type="chain" id="PRO_5042971518" description="Ig-like domain-containing protein" evidence="11">
    <location>
        <begin position="24"/>
        <end position="980"/>
    </location>
</feature>
<evidence type="ECO:0000256" key="9">
    <source>
        <dbReference type="ARBA" id="ARBA00023319"/>
    </source>
</evidence>
<evidence type="ECO:0000256" key="3">
    <source>
        <dbReference type="ARBA" id="ARBA00022729"/>
    </source>
</evidence>
<proteinExistence type="predicted"/>
<keyword evidence="3 11" id="KW-0732">Signal</keyword>
<evidence type="ECO:0000259" key="12">
    <source>
        <dbReference type="PROSITE" id="PS50835"/>
    </source>
</evidence>
<evidence type="ECO:0000313" key="13">
    <source>
        <dbReference type="EMBL" id="KAK8765880.1"/>
    </source>
</evidence>
<comment type="caution">
    <text evidence="13">The sequence shown here is derived from an EMBL/GenBank/DDBJ whole genome shotgun (WGS) entry which is preliminary data.</text>
</comment>
<dbReference type="PANTHER" id="PTHR45080">
    <property type="entry name" value="CONTACTIN 5"/>
    <property type="match status" value="1"/>
</dbReference>
<dbReference type="GO" id="GO:0007156">
    <property type="term" value="P:homophilic cell adhesion via plasma membrane adhesion molecules"/>
    <property type="evidence" value="ECO:0007669"/>
    <property type="project" value="TreeGrafter"/>
</dbReference>
<dbReference type="InterPro" id="IPR007110">
    <property type="entry name" value="Ig-like_dom"/>
</dbReference>
<dbReference type="InterPro" id="IPR050958">
    <property type="entry name" value="Cell_Adh-Cytoskel_Orgn"/>
</dbReference>
<dbReference type="GO" id="GO:0050808">
    <property type="term" value="P:synapse organization"/>
    <property type="evidence" value="ECO:0007669"/>
    <property type="project" value="TreeGrafter"/>
</dbReference>
<keyword evidence="6" id="KW-1133">Transmembrane helix</keyword>
<feature type="domain" description="Ig-like" evidence="12">
    <location>
        <begin position="846"/>
        <end position="936"/>
    </location>
</feature>
<reference evidence="13 14" key="1">
    <citation type="journal article" date="2023" name="Arcadia Sci">
        <title>De novo assembly of a long-read Amblyomma americanum tick genome.</title>
        <authorList>
            <person name="Chou S."/>
            <person name="Poskanzer K.E."/>
            <person name="Rollins M."/>
            <person name="Thuy-Boun P.S."/>
        </authorList>
    </citation>
    <scope>NUCLEOTIDE SEQUENCE [LARGE SCALE GENOMIC DNA]</scope>
    <source>
        <strain evidence="13">F_SG_1</strain>
        <tissue evidence="13">Salivary glands</tissue>
    </source>
</reference>
<evidence type="ECO:0000256" key="8">
    <source>
        <dbReference type="ARBA" id="ARBA00023157"/>
    </source>
</evidence>
<keyword evidence="4" id="KW-0677">Repeat</keyword>
<evidence type="ECO:0000256" key="7">
    <source>
        <dbReference type="ARBA" id="ARBA00023136"/>
    </source>
</evidence>
<evidence type="ECO:0000256" key="6">
    <source>
        <dbReference type="ARBA" id="ARBA00022989"/>
    </source>
</evidence>
<dbReference type="Gene3D" id="2.60.40.10">
    <property type="entry name" value="Immunoglobulins"/>
    <property type="match status" value="8"/>
</dbReference>
<protein>
    <recommendedName>
        <fullName evidence="12">Ig-like domain-containing protein</fullName>
    </recommendedName>
</protein>
<feature type="domain" description="Ig-like" evidence="12">
    <location>
        <begin position="272"/>
        <end position="364"/>
    </location>
</feature>
<dbReference type="InterPro" id="IPR003599">
    <property type="entry name" value="Ig_sub"/>
</dbReference>
<keyword evidence="9" id="KW-0393">Immunoglobulin domain</keyword>
<dbReference type="PRINTS" id="PR01832">
    <property type="entry name" value="VEGFRECEPTOR"/>
</dbReference>
<dbReference type="PROSITE" id="PS51257">
    <property type="entry name" value="PROKAR_LIPOPROTEIN"/>
    <property type="match status" value="1"/>
</dbReference>
<evidence type="ECO:0000256" key="4">
    <source>
        <dbReference type="ARBA" id="ARBA00022737"/>
    </source>
</evidence>
<feature type="domain" description="Ig-like" evidence="12">
    <location>
        <begin position="751"/>
        <end position="841"/>
    </location>
</feature>
<sequence>MKLTVSVSVQCSFLACFIVSAGTIVLPESSHEERQFPSVNTGYEGRAPPTEQRPRRNAPAAHALIPDIQPFSFSKNTALGQRASVACVVIGGQGPFRFEWSHNNRRIGNTATRHAKEDTANIATLTLDKVSAEDLGNYTCSVTNAHGSDSYTAPLVVEAAEWFKPTRVWWHAVPEAPQIQPFAFPKNPRVNTKIVVSCNAHIGSEPIHFAWFKNGRELLSENDVLAKMFSETVSILTLPKVSSKDVGNYTCQATNRFGTDSLTAELVLTELPKLQPFFFPKDHPIGKDLTVSCFATEGQPPLSYVWLKDFEELVSPPKFDVKHPLDKMSTLTIREVSAADIGNYTCVASNDAGSDRFTASLIVTVEPPKVQRFTFPTNDVMPKKVIVHCAVLEGSEPLSFVWTKDGHQVASGRRLHVKQLSETVSSLTITEVGAADIGNYTCTVSNAAGSDSATSLLVVKGLPVIVPFSFVKNPVMGQKTTVTCVVGSGVGPFHFVWTHGGTAINSDSRKHVKVFSDNVAALTIEAIAAKDVGNYTCTVSNAAGSASHTTALLVEAPPVIMPISFAKNIALGEKILLTCAVTRGTPPFDIRWSHEGRPVANTKNKYTASVTGSIATMTIEKVTAEDVGNYTCTADNDVGRDAATATLMVEGNNRGSGGTSREQNKTDGEVPLSNRVSRTVPDVALVVHLEGPSRLSDVINRRRATRPAWHDSRSRLFPYRTRFDMAHQLSLSVIFAAWFFASCYSADHGLPVIVPFSFVRNPVLGQKTTVTCVVGSGAGPYHFVWTHRGTAINSDSRKHVKVFSENVAALTIEAIAAKDVGNYTCTVSNAAGSASHTAALLVEAPPVIMPISFAKNIALGEKILLTCAVTRGTPPFDIRWSHEGRPVANTKNKYTASVTGSIATMTIEKVTAEDVGSYTCTADNDVGRDAATATLMVEGTHCGTHCGTHYGTDYGTHQASHDFFTGIVSLKPGYHSLMAQ</sequence>
<feature type="region of interest" description="Disordered" evidence="10">
    <location>
        <begin position="650"/>
        <end position="673"/>
    </location>
</feature>